<evidence type="ECO:0000259" key="2">
    <source>
        <dbReference type="Pfam" id="PF22936"/>
    </source>
</evidence>
<dbReference type="AlphaFoldDB" id="A0A6J0NTR4"/>
<reference evidence="4" key="2">
    <citation type="submission" date="2025-08" db="UniProtKB">
        <authorList>
            <consortium name="RefSeq"/>
        </authorList>
    </citation>
    <scope>IDENTIFICATION</scope>
    <source>
        <tissue evidence="4">Leaf</tissue>
    </source>
</reference>
<accession>A0A6J0NTR4</accession>
<name>A0A6J0NTR4_RAPSA</name>
<sequence>MYVNTDTQSQQQNQDRYKSGRGRGIGGRYTYRGRGQGRYEYNGYNGGYYRQEKDTSKVVCFRCDKHDIMLSCPDILLKLQETYEIEEDTRQEDDELMMHEVVFLNEKNITPSKFETNSAGDNMWYLDNGVSNHMTENLSYFSKLDEIIMGNVRFDDDSHIDIKGKGSMLFITKNGERNILTDVYFIHDLKSSTISLGQATEARCEI</sequence>
<gene>
    <name evidence="4" type="primary">LOC108858687</name>
</gene>
<dbReference type="InterPro" id="IPR054722">
    <property type="entry name" value="PolX-like_BBD"/>
</dbReference>
<dbReference type="RefSeq" id="XP_018488074.1">
    <property type="nucleotide sequence ID" value="XM_018632572.1"/>
</dbReference>
<feature type="region of interest" description="Disordered" evidence="1">
    <location>
        <begin position="1"/>
        <end position="26"/>
    </location>
</feature>
<dbReference type="Proteomes" id="UP000504610">
    <property type="component" value="Chromosome 5"/>
</dbReference>
<dbReference type="KEGG" id="rsz:108858687"/>
<reference evidence="3" key="1">
    <citation type="journal article" date="2019" name="Database">
        <title>The radish genome database (RadishGD): an integrated information resource for radish genomics.</title>
        <authorList>
            <person name="Yu H.J."/>
            <person name="Baek S."/>
            <person name="Lee Y.J."/>
            <person name="Cho A."/>
            <person name="Mun J.H."/>
        </authorList>
    </citation>
    <scope>NUCLEOTIDE SEQUENCE [LARGE SCALE GENOMIC DNA]</scope>
    <source>
        <strain evidence="3">cv. WK10039</strain>
    </source>
</reference>
<organism evidence="3 4">
    <name type="scientific">Raphanus sativus</name>
    <name type="common">Radish</name>
    <name type="synonym">Raphanus raphanistrum var. sativus</name>
    <dbReference type="NCBI Taxonomy" id="3726"/>
    <lineage>
        <taxon>Eukaryota</taxon>
        <taxon>Viridiplantae</taxon>
        <taxon>Streptophyta</taxon>
        <taxon>Embryophyta</taxon>
        <taxon>Tracheophyta</taxon>
        <taxon>Spermatophyta</taxon>
        <taxon>Magnoliopsida</taxon>
        <taxon>eudicotyledons</taxon>
        <taxon>Gunneridae</taxon>
        <taxon>Pentapetalae</taxon>
        <taxon>rosids</taxon>
        <taxon>malvids</taxon>
        <taxon>Brassicales</taxon>
        <taxon>Brassicaceae</taxon>
        <taxon>Brassiceae</taxon>
        <taxon>Raphanus</taxon>
    </lineage>
</organism>
<feature type="domain" description="Retrovirus-related Pol polyprotein from transposon TNT 1-94-like beta-barrel" evidence="2">
    <location>
        <begin position="124"/>
        <end position="203"/>
    </location>
</feature>
<dbReference type="OrthoDB" id="1113347at2759"/>
<evidence type="ECO:0000256" key="1">
    <source>
        <dbReference type="SAM" id="MobiDB-lite"/>
    </source>
</evidence>
<protein>
    <submittedName>
        <fullName evidence="4">Uncharacterized protein LOC108858687</fullName>
    </submittedName>
</protein>
<evidence type="ECO:0000313" key="4">
    <source>
        <dbReference type="RefSeq" id="XP_018488074.1"/>
    </source>
</evidence>
<keyword evidence="3" id="KW-1185">Reference proteome</keyword>
<proteinExistence type="predicted"/>
<dbReference type="GeneID" id="108858687"/>
<feature type="compositionally biased region" description="Low complexity" evidence="1">
    <location>
        <begin position="1"/>
        <end position="14"/>
    </location>
</feature>
<evidence type="ECO:0000313" key="3">
    <source>
        <dbReference type="Proteomes" id="UP000504610"/>
    </source>
</evidence>
<dbReference type="Pfam" id="PF22936">
    <property type="entry name" value="Pol_BBD"/>
    <property type="match status" value="1"/>
</dbReference>